<keyword evidence="11" id="KW-1133">Transmembrane helix</keyword>
<dbReference type="EMBL" id="CM016559">
    <property type="protein sequence ID" value="TKV99285.1"/>
    <property type="molecule type" value="Genomic_DNA"/>
</dbReference>
<evidence type="ECO:0000256" key="1">
    <source>
        <dbReference type="ARBA" id="ARBA00001182"/>
    </source>
</evidence>
<evidence type="ECO:0000256" key="3">
    <source>
        <dbReference type="ARBA" id="ARBA00006347"/>
    </source>
</evidence>
<dbReference type="CDD" id="cd02981">
    <property type="entry name" value="PDI_b_family"/>
    <property type="match status" value="1"/>
</dbReference>
<reference evidence="13" key="1">
    <citation type="submission" date="2019-03" db="EMBL/GenBank/DDBJ databases">
        <title>WGS assembly of Setaria viridis.</title>
        <authorList>
            <person name="Huang P."/>
            <person name="Jenkins J."/>
            <person name="Grimwood J."/>
            <person name="Barry K."/>
            <person name="Healey A."/>
            <person name="Mamidi S."/>
            <person name="Sreedasyam A."/>
            <person name="Shu S."/>
            <person name="Feldman M."/>
            <person name="Wu J."/>
            <person name="Yu Y."/>
            <person name="Chen C."/>
            <person name="Johnson J."/>
            <person name="Rokhsar D."/>
            <person name="Baxter I."/>
            <person name="Schmutz J."/>
            <person name="Brutnell T."/>
            <person name="Kellogg E."/>
        </authorList>
    </citation>
    <scope>NUCLEOTIDE SEQUENCE [LARGE SCALE GENOMIC DNA]</scope>
</reference>
<protein>
    <recommendedName>
        <fullName evidence="4">protein disulfide-isomerase</fullName>
        <ecNumber evidence="4">5.3.4.1</ecNumber>
    </recommendedName>
</protein>
<gene>
    <name evidence="13" type="ORF">SEVIR_8G032900v2</name>
</gene>
<comment type="similarity">
    <text evidence="3">Belongs to the protein disulfide isomerase family.</text>
</comment>
<feature type="transmembrane region" description="Helical" evidence="11">
    <location>
        <begin position="91"/>
        <end position="111"/>
    </location>
</feature>
<keyword evidence="11" id="KW-0812">Transmembrane</keyword>
<dbReference type="Gramene" id="TKV99285">
    <property type="protein sequence ID" value="TKV99285"/>
    <property type="gene ID" value="SEVIR_8G032900v2"/>
</dbReference>
<feature type="domain" description="DUF4220" evidence="12">
    <location>
        <begin position="126"/>
        <end position="508"/>
    </location>
</feature>
<keyword evidence="6" id="KW-0677">Repeat</keyword>
<evidence type="ECO:0000259" key="12">
    <source>
        <dbReference type="Pfam" id="PF13968"/>
    </source>
</evidence>
<dbReference type="Pfam" id="PF13968">
    <property type="entry name" value="DUF4220"/>
    <property type="match status" value="1"/>
</dbReference>
<feature type="transmembrane region" description="Helical" evidence="11">
    <location>
        <begin position="123"/>
        <end position="140"/>
    </location>
</feature>
<dbReference type="InterPro" id="IPR025315">
    <property type="entry name" value="DUF4220"/>
</dbReference>
<evidence type="ECO:0000256" key="4">
    <source>
        <dbReference type="ARBA" id="ARBA00012723"/>
    </source>
</evidence>
<organism evidence="13 14">
    <name type="scientific">Setaria viridis</name>
    <name type="common">Green bristlegrass</name>
    <name type="synonym">Setaria italica subsp. viridis</name>
    <dbReference type="NCBI Taxonomy" id="4556"/>
    <lineage>
        <taxon>Eukaryota</taxon>
        <taxon>Viridiplantae</taxon>
        <taxon>Streptophyta</taxon>
        <taxon>Embryophyta</taxon>
        <taxon>Tracheophyta</taxon>
        <taxon>Spermatophyta</taxon>
        <taxon>Magnoliopsida</taxon>
        <taxon>Liliopsida</taxon>
        <taxon>Poales</taxon>
        <taxon>Poaceae</taxon>
        <taxon>PACMAD clade</taxon>
        <taxon>Panicoideae</taxon>
        <taxon>Panicodae</taxon>
        <taxon>Paniceae</taxon>
        <taxon>Cenchrinae</taxon>
        <taxon>Setaria</taxon>
    </lineage>
</organism>
<feature type="transmembrane region" description="Helical" evidence="11">
    <location>
        <begin position="152"/>
        <end position="172"/>
    </location>
</feature>
<evidence type="ECO:0000256" key="7">
    <source>
        <dbReference type="ARBA" id="ARBA00022824"/>
    </source>
</evidence>
<proteinExistence type="inferred from homology"/>
<comment type="catalytic activity">
    <reaction evidence="1">
        <text>Catalyzes the rearrangement of -S-S- bonds in proteins.</text>
        <dbReference type="EC" id="5.3.4.1"/>
    </reaction>
</comment>
<keyword evidence="5" id="KW-0732">Signal</keyword>
<dbReference type="PANTHER" id="PTHR31325">
    <property type="entry name" value="OS01G0798800 PROTEIN-RELATED"/>
    <property type="match status" value="1"/>
</dbReference>
<name>A0A4V6D2Q8_SETVI</name>
<evidence type="ECO:0000256" key="8">
    <source>
        <dbReference type="ARBA" id="ARBA00023157"/>
    </source>
</evidence>
<evidence type="ECO:0000256" key="11">
    <source>
        <dbReference type="SAM" id="Phobius"/>
    </source>
</evidence>
<sequence length="1013" mass="114744">MGVIKLLPRCLSFCSIKRRSPASSLSERSRRLLRNRGSSTLPRREKRSCEAMVDYRRMGNMVQHLGNTTSVTSMHHLRELWNSPRGTVLRIQALAVVAILITFFLAAFGSCRRWSNRWIVQKGFFAAHVLSLSLGTYSIGLMQSSSVKSEMYPIWTVSLFTLFGCIDPVTAYNGLDYKGPLSKVVFGIFLNCGYVLLMSISTISSVVGNTAIGGLAAITFIKGFHRSLALMQQSRMRNMVQTMHKGPEQTYVLKNNPDIHPIERSNMIVDFGIYINGRGGVTLDLIEVVLRRNKYEWLQPCYDVCVAMFLSHRLQRHFLGLSYPVKDPQNLKNIDCNWALKVIEIELALLFDVFFTGNPFLHYYQAKTASLWALASFIGICFVGVAAAIPGTLSSRHIASGPGGCINVVGTTTADLVVTFVILVSLALLQLMHLIRCWTSNWARVAIACAYARNQVFTADRNSIDGFRENETPYWLRRWMGLKAFVATSSNWFDKYLWQEKIGQYSLLPEGRLTAKKEGEGRSRTENKLLSSLTSMVRHLYQKCSHRLVKVLGLDYIGEVLWDLLGSDTNKRTTVRLDDDVKGYVIDFLHQIKTDRVDTNWLSFRKKHPISIDLPFRDDGTNTPQDYWNSHGYKYTKYIMQWHIATWYCELVEQELEKQDALSKAEERIGCRETATSNLKKAAAAIAGCFKKDAGGGGRGEREENRNRRVANALSKYCAYLVVSAPELLPGPALATKRAYNDFAKSASISLDKEKDAFLEALSDPKSWTDQASYSISQGKAKWIDQYPEDPYILDGVDLAKRLLSDDPPLVEGISRPDHWETLALMWVRMLVYAAPYGNVEAHMRHLQRGGEFITHLWALLYHLDIREWKEWNSTSTTKVPKGPQNIITIDDAKRILAEDDQAVIAFLDSLYGPYNDKLAAASKLEDDLSFYQTTSVDAAKLFNIDPAAKRPCLVLLKKQEEKLFTIYDGPFRAYAIADFLSVNKKRRRGGQTDKDETDEQNEDYVEILLEIP</sequence>
<keyword evidence="8" id="KW-1015">Disulfide bond</keyword>
<evidence type="ECO:0000256" key="2">
    <source>
        <dbReference type="ARBA" id="ARBA00004319"/>
    </source>
</evidence>
<feature type="transmembrane region" description="Helical" evidence="11">
    <location>
        <begin position="405"/>
        <end position="429"/>
    </location>
</feature>
<dbReference type="Gene3D" id="3.40.30.10">
    <property type="entry name" value="Glutaredoxin"/>
    <property type="match status" value="1"/>
</dbReference>
<keyword evidence="9" id="KW-0413">Isomerase</keyword>
<dbReference type="SUPFAM" id="SSF52833">
    <property type="entry name" value="Thioredoxin-like"/>
    <property type="match status" value="1"/>
</dbReference>
<accession>A0A4V6D2Q8</accession>
<dbReference type="GO" id="GO:0005788">
    <property type="term" value="C:endoplasmic reticulum lumen"/>
    <property type="evidence" value="ECO:0007669"/>
    <property type="project" value="UniProtKB-SubCell"/>
</dbReference>
<evidence type="ECO:0000256" key="6">
    <source>
        <dbReference type="ARBA" id="ARBA00022737"/>
    </source>
</evidence>
<feature type="transmembrane region" description="Helical" evidence="11">
    <location>
        <begin position="210"/>
        <end position="229"/>
    </location>
</feature>
<dbReference type="Pfam" id="PF04578">
    <property type="entry name" value="DUF594"/>
    <property type="match status" value="1"/>
</dbReference>
<dbReference type="AlphaFoldDB" id="A0A4V6D2Q8"/>
<feature type="transmembrane region" description="Helical" evidence="11">
    <location>
        <begin position="371"/>
        <end position="393"/>
    </location>
</feature>
<keyword evidence="10" id="KW-0676">Redox-active center</keyword>
<evidence type="ECO:0000313" key="13">
    <source>
        <dbReference type="EMBL" id="TKV99285.1"/>
    </source>
</evidence>
<comment type="subcellular location">
    <subcellularLocation>
        <location evidence="2">Endoplasmic reticulum lumen</location>
    </subcellularLocation>
</comment>
<evidence type="ECO:0000313" key="14">
    <source>
        <dbReference type="Proteomes" id="UP000298652"/>
    </source>
</evidence>
<keyword evidence="14" id="KW-1185">Reference proteome</keyword>
<dbReference type="Proteomes" id="UP000298652">
    <property type="component" value="Chromosome 8"/>
</dbReference>
<evidence type="ECO:0000256" key="9">
    <source>
        <dbReference type="ARBA" id="ARBA00023235"/>
    </source>
</evidence>
<dbReference type="FunFam" id="3.40.30.10:FF:000042">
    <property type="entry name" value="protein disulfide-isomerase A2"/>
    <property type="match status" value="1"/>
</dbReference>
<feature type="transmembrane region" description="Helical" evidence="11">
    <location>
        <begin position="347"/>
        <end position="365"/>
    </location>
</feature>
<evidence type="ECO:0000256" key="5">
    <source>
        <dbReference type="ARBA" id="ARBA00022729"/>
    </source>
</evidence>
<keyword evidence="11" id="KW-0472">Membrane</keyword>
<feature type="transmembrane region" description="Helical" evidence="11">
    <location>
        <begin position="184"/>
        <end position="204"/>
    </location>
</feature>
<evidence type="ECO:0000256" key="10">
    <source>
        <dbReference type="ARBA" id="ARBA00023284"/>
    </source>
</evidence>
<dbReference type="EC" id="5.3.4.1" evidence="4"/>
<dbReference type="OMA" id="GNVEAHM"/>
<keyword evidence="7" id="KW-0256">Endoplasmic reticulum</keyword>
<dbReference type="GO" id="GO:0003756">
    <property type="term" value="F:protein disulfide isomerase activity"/>
    <property type="evidence" value="ECO:0007669"/>
    <property type="project" value="UniProtKB-EC"/>
</dbReference>
<dbReference type="InterPro" id="IPR036249">
    <property type="entry name" value="Thioredoxin-like_sf"/>
</dbReference>
<dbReference type="InterPro" id="IPR007658">
    <property type="entry name" value="DUF594"/>
</dbReference>